<dbReference type="GO" id="GO:0005198">
    <property type="term" value="F:structural molecule activity"/>
    <property type="evidence" value="ECO:0007669"/>
    <property type="project" value="InterPro"/>
</dbReference>
<dbReference type="Gene3D" id="2.60.169.10">
    <property type="entry name" value="Microviridae F protein"/>
    <property type="match status" value="2"/>
</dbReference>
<dbReference type="GO" id="GO:0039615">
    <property type="term" value="C:T=1 icosahedral viral capsid"/>
    <property type="evidence" value="ECO:0007669"/>
    <property type="project" value="UniProtKB-KW"/>
</dbReference>
<name>A0A9Y1MT02_9VIRU</name>
<organism evidence="6">
    <name type="scientific">Army ant associated microvirus 1</name>
    <dbReference type="NCBI Taxonomy" id="3004011"/>
    <lineage>
        <taxon>Viruses</taxon>
        <taxon>Monodnaviria</taxon>
        <taxon>Sangervirae</taxon>
        <taxon>Phixviricota</taxon>
        <taxon>Malgrandaviricetes</taxon>
        <taxon>Petitvirales</taxon>
        <taxon>Microviridae</taxon>
        <taxon>Microvirus</taxon>
    </lineage>
</organism>
<evidence type="ECO:0000313" key="6">
    <source>
        <dbReference type="EMBL" id="WAX26130.1"/>
    </source>
</evidence>
<dbReference type="InterPro" id="IPR003514">
    <property type="entry name" value="Microviridae_protein_F"/>
</dbReference>
<accession>A0A9Y1MT02</accession>
<evidence type="ECO:0000256" key="3">
    <source>
        <dbReference type="ARBA" id="ARBA00022431"/>
    </source>
</evidence>
<dbReference type="InterPro" id="IPR016184">
    <property type="entry name" value="Capsid/spike_ssDNA_virus"/>
</dbReference>
<comment type="similarity">
    <text evidence="2">Belongs to the microviridae F protein family.</text>
</comment>
<keyword evidence="5" id="KW-0946">Virion</keyword>
<keyword evidence="4" id="KW-0167">Capsid protein</keyword>
<proteinExistence type="inferred from homology"/>
<comment type="subcellular location">
    <subcellularLocation>
        <location evidence="1">Virion</location>
    </subcellularLocation>
</comment>
<keyword evidence="3" id="KW-1140">T=1 icosahedral capsid protein</keyword>
<reference evidence="6" key="1">
    <citation type="submission" date="2022-11" db="EMBL/GenBank/DDBJ databases">
        <title>African army ants at the forefront of virome surveillance in deep tropical forests.</title>
        <authorList>
            <person name="Fritz M."/>
            <person name="Reggiardo B."/>
            <person name="Filloux D."/>
            <person name="Claude L."/>
            <person name="Fernandez E."/>
            <person name="Mahe F."/>
            <person name="Kraberger S."/>
            <person name="Custer J.M."/>
            <person name="Becquart P."/>
            <person name="Mebaley T.N."/>
            <person name="Kombila L."/>
            <person name="Lenguiya H."/>
            <person name="Boundenga L."/>
            <person name="Mombo I.M."/>
            <person name="Maganga G.D."/>
            <person name="Niama F.R."/>
            <person name="Koumba J.-S."/>
            <person name="Ogliastro M."/>
            <person name="Yvon M."/>
            <person name="Martin D.P."/>
            <person name="Blanc S."/>
            <person name="Varsani A."/>
            <person name="Leroy E."/>
            <person name="Roumagnac P."/>
        </authorList>
    </citation>
    <scope>NUCLEOTIDE SEQUENCE</scope>
    <source>
        <strain evidence="6">MGN-2_G06</strain>
    </source>
</reference>
<evidence type="ECO:0000256" key="1">
    <source>
        <dbReference type="ARBA" id="ARBA00004328"/>
    </source>
</evidence>
<sequence length="505" mass="57131">MSKATHHFSQAPQATVPRSTFNRSFAIKTTFDAGYLIPVYLDEIVPGDTFRLSMTGFSRLATPIYPIMDNMFMESFFFFVPTRLVWDNWKAFNGERKKPTETTDYLIPSLKIPDDGFAELSIFDYFGLPTKVKGLKDISCLPLRCFNLIYNEWFRDENLIDSLEVPTDDGPDDSSLYSLKRRGKRYDYFTSCLPWPQKGPAVCLPLDRTADIVAKDPLDPPSGPTVWFDTAGDNTSRQFTHHNTGAGECNDQNFCLPAYATVGRYPVRWKDPIGLKVKLSDLTCPTINALRQAFQVQKMYERDARGGTRYTEIIQSHFGVISPDARQQRPEYLGGGTSPVVVNPIAQTSSTKDQASPLGNLAAYGTCTLNSHSFNKSFTEHGFIIGLVAVRADLTYQKGLDRLWSRRTRFDFYWPALSHLGEQAVLNKEIYAQGSDDDNKVFGYQERYAEYRYKPALITGKFRSNATGTLDAWHLSQDFKSLPKLSQDFIEAKPPVDRIEAVPSQ</sequence>
<dbReference type="Pfam" id="PF02305">
    <property type="entry name" value="Phage_F"/>
    <property type="match status" value="1"/>
</dbReference>
<evidence type="ECO:0000256" key="4">
    <source>
        <dbReference type="ARBA" id="ARBA00022561"/>
    </source>
</evidence>
<dbReference type="EMBL" id="OP884040">
    <property type="protein sequence ID" value="WAX26130.1"/>
    <property type="molecule type" value="Genomic_DNA"/>
</dbReference>
<evidence type="ECO:0000256" key="2">
    <source>
        <dbReference type="ARBA" id="ARBA00009963"/>
    </source>
</evidence>
<dbReference type="SUPFAM" id="SSF88645">
    <property type="entry name" value="ssDNA viruses"/>
    <property type="match status" value="1"/>
</dbReference>
<protein>
    <submittedName>
        <fullName evidence="6">Major capsid protein</fullName>
    </submittedName>
</protein>
<dbReference type="InterPro" id="IPR037002">
    <property type="entry name" value="Microviridae_protein_F_sf"/>
</dbReference>
<evidence type="ECO:0000256" key="5">
    <source>
        <dbReference type="ARBA" id="ARBA00022844"/>
    </source>
</evidence>